<dbReference type="CDD" id="cd09319">
    <property type="entry name" value="TDT_like_1"/>
    <property type="match status" value="1"/>
</dbReference>
<organism evidence="5 6">
    <name type="scientific">Mycobacterium europaeum</name>
    <dbReference type="NCBI Taxonomy" id="761804"/>
    <lineage>
        <taxon>Bacteria</taxon>
        <taxon>Bacillati</taxon>
        <taxon>Actinomycetota</taxon>
        <taxon>Actinomycetes</taxon>
        <taxon>Mycobacteriales</taxon>
        <taxon>Mycobacteriaceae</taxon>
        <taxon>Mycobacterium</taxon>
        <taxon>Mycobacterium simiae complex</taxon>
    </lineage>
</organism>
<dbReference type="RefSeq" id="WP_085243027.1">
    <property type="nucleotide sequence ID" value="NZ_CTEC01000001.1"/>
</dbReference>
<keyword evidence="4" id="KW-0472">Membrane</keyword>
<dbReference type="InterPro" id="IPR004695">
    <property type="entry name" value="SLAC1/Mae1/Ssu1/TehA"/>
</dbReference>
<evidence type="ECO:0000256" key="2">
    <source>
        <dbReference type="ARBA" id="ARBA00022692"/>
    </source>
</evidence>
<dbReference type="InterPro" id="IPR038665">
    <property type="entry name" value="Voltage-dep_anion_channel_sf"/>
</dbReference>
<protein>
    <submittedName>
        <fullName evidence="5">Putative C4-dicarboxylate transporter</fullName>
    </submittedName>
</protein>
<dbReference type="STRING" id="761804.BN000_00742"/>
<dbReference type="EMBL" id="CTEC01000001">
    <property type="protein sequence ID" value="CQD04129.1"/>
    <property type="molecule type" value="Genomic_DNA"/>
</dbReference>
<evidence type="ECO:0000256" key="1">
    <source>
        <dbReference type="ARBA" id="ARBA00004141"/>
    </source>
</evidence>
<dbReference type="GO" id="GO:0016020">
    <property type="term" value="C:membrane"/>
    <property type="evidence" value="ECO:0007669"/>
    <property type="project" value="UniProtKB-SubCell"/>
</dbReference>
<sequence>MRVGRADVEPAPDVFAAVMATGILSIAARDHGYGRISDTLGVVATAGLVFLVVLVVATTLGGRRRSRWDLTDPDVTLRLFTFVAACAVIDTRLQSNVWALRALGAVALCSWLVLIGLSSRNVVSRRWATLRSHAHGAWELGSVGTSGLAIVIARAAYHTGHRWWLAPAVAVWVSALLIYALTTWLILWRVVSERRYREGLEPDSWILMGGMAIATLAGDSIHALAPAWLAGPVRTGTVVTWLAATLWIPPLIYLGLRRISRRPNMLRFAGVWWAFVFPLGMYSAASYAMAAELGHRSLLTVSLVFFWDALAAWLVVVVAGLLVFGRAQLHSANRDAGRP</sequence>
<keyword evidence="2" id="KW-0812">Transmembrane</keyword>
<evidence type="ECO:0000256" key="3">
    <source>
        <dbReference type="ARBA" id="ARBA00022989"/>
    </source>
</evidence>
<evidence type="ECO:0000256" key="4">
    <source>
        <dbReference type="ARBA" id="ARBA00023136"/>
    </source>
</evidence>
<comment type="subcellular location">
    <subcellularLocation>
        <location evidence="1">Membrane</location>
        <topology evidence="1">Multi-pass membrane protein</topology>
    </subcellularLocation>
</comment>
<keyword evidence="3" id="KW-1133">Transmembrane helix</keyword>
<dbReference type="Gene3D" id="1.50.10.150">
    <property type="entry name" value="Voltage-dependent anion channel"/>
    <property type="match status" value="1"/>
</dbReference>
<dbReference type="Pfam" id="PF03595">
    <property type="entry name" value="SLAC1"/>
    <property type="match status" value="1"/>
</dbReference>
<dbReference type="GO" id="GO:0055085">
    <property type="term" value="P:transmembrane transport"/>
    <property type="evidence" value="ECO:0007669"/>
    <property type="project" value="InterPro"/>
</dbReference>
<evidence type="ECO:0000313" key="6">
    <source>
        <dbReference type="Proteomes" id="UP000199601"/>
    </source>
</evidence>
<accession>A0A0U1D0G3</accession>
<evidence type="ECO:0000313" key="5">
    <source>
        <dbReference type="EMBL" id="CQD04129.1"/>
    </source>
</evidence>
<proteinExistence type="predicted"/>
<reference evidence="6" key="1">
    <citation type="submission" date="2015-03" db="EMBL/GenBank/DDBJ databases">
        <authorList>
            <person name="Urmite Genomes"/>
        </authorList>
    </citation>
    <scope>NUCLEOTIDE SEQUENCE [LARGE SCALE GENOMIC DNA]</scope>
    <source>
        <strain evidence="6">CSUR P1344</strain>
    </source>
</reference>
<dbReference type="Proteomes" id="UP000199601">
    <property type="component" value="Unassembled WGS sequence"/>
</dbReference>
<dbReference type="OrthoDB" id="958273at2"/>
<dbReference type="AlphaFoldDB" id="A0A0U1D0G3"/>
<keyword evidence="6" id="KW-1185">Reference proteome</keyword>
<gene>
    <name evidence="5" type="ORF">BN000_00742</name>
</gene>
<name>A0A0U1D0G3_9MYCO</name>